<evidence type="ECO:0000313" key="3">
    <source>
        <dbReference type="Proteomes" id="UP001216139"/>
    </source>
</evidence>
<name>A0ABY7TBP7_9SPHI</name>
<evidence type="ECO:0008006" key="4">
    <source>
        <dbReference type="Google" id="ProtNLM"/>
    </source>
</evidence>
<keyword evidence="3" id="KW-1185">Reference proteome</keyword>
<organism evidence="2 3">
    <name type="scientific">Mucilaginibacter jinjuensis</name>
    <dbReference type="NCBI Taxonomy" id="1176721"/>
    <lineage>
        <taxon>Bacteria</taxon>
        <taxon>Pseudomonadati</taxon>
        <taxon>Bacteroidota</taxon>
        <taxon>Sphingobacteriia</taxon>
        <taxon>Sphingobacteriales</taxon>
        <taxon>Sphingobacteriaceae</taxon>
        <taxon>Mucilaginibacter</taxon>
    </lineage>
</organism>
<feature type="transmembrane region" description="Helical" evidence="1">
    <location>
        <begin position="419"/>
        <end position="442"/>
    </location>
</feature>
<dbReference type="RefSeq" id="WP_273632094.1">
    <property type="nucleotide sequence ID" value="NZ_CP117167.1"/>
</dbReference>
<dbReference type="Proteomes" id="UP001216139">
    <property type="component" value="Chromosome"/>
</dbReference>
<keyword evidence="1" id="KW-0812">Transmembrane</keyword>
<feature type="transmembrane region" description="Helical" evidence="1">
    <location>
        <begin position="343"/>
        <end position="362"/>
    </location>
</feature>
<evidence type="ECO:0000256" key="1">
    <source>
        <dbReference type="SAM" id="Phobius"/>
    </source>
</evidence>
<gene>
    <name evidence="2" type="ORF">PQO05_07545</name>
</gene>
<keyword evidence="1" id="KW-0472">Membrane</keyword>
<dbReference type="EMBL" id="CP117167">
    <property type="protein sequence ID" value="WCT13787.1"/>
    <property type="molecule type" value="Genomic_DNA"/>
</dbReference>
<protein>
    <recommendedName>
        <fullName evidence="4">Pentapeptide repeat protein</fullName>
    </recommendedName>
</protein>
<evidence type="ECO:0000313" key="2">
    <source>
        <dbReference type="EMBL" id="WCT13787.1"/>
    </source>
</evidence>
<keyword evidence="1" id="KW-1133">Transmembrane helix</keyword>
<reference evidence="2 3" key="1">
    <citation type="submission" date="2023-02" db="EMBL/GenBank/DDBJ databases">
        <title>Genome sequence of Mucilaginibacter jinjuensis strain KACC 16571.</title>
        <authorList>
            <person name="Kim S."/>
            <person name="Heo J."/>
            <person name="Kwon S.-W."/>
        </authorList>
    </citation>
    <scope>NUCLEOTIDE SEQUENCE [LARGE SCALE GENOMIC DNA]</scope>
    <source>
        <strain evidence="2 3">KACC 16571</strain>
    </source>
</reference>
<proteinExistence type="predicted"/>
<feature type="transmembrane region" description="Helical" evidence="1">
    <location>
        <begin position="390"/>
        <end position="407"/>
    </location>
</feature>
<sequence length="444" mass="52220">MIKYVFTGLLAVCGILENALGETLNKRGHIKENFPIKLINRGTDTNYAFLGIKDSSFVFDPVLTLRKFVVTGNHYSAVSHAIEIGGSNIQGIRLNSFETPKLILTLTKVHSINLYDSKSYSYAFTNDTIDVYDMHEMKISNFNLTGSLIKKFFSSYNQISSLQVAFTNISEKFSFDHCTLNKVSVNNSIIHELNFREVIVYDDMHLKDCNLQKDSYISGVIKRNLLLENLTFDNNTTLDLRNCRKGIRKINLFLRNVPVENLQIDWRNFTLDSATRADYSSCKATYMRLLENFSKHFQTESYELADKEYQTYQYLHFGFLGSGWLFDKFIWLWWDYGYSGWQVILWMILLPFIWALIAYKHYDKLQEHVYKVDHFTPFRRRRRSEVPNRTFGNSLIYVSVIFFTVSVKLDKIKFERRWLLIFFLTIYLNGICCMYFLIHYLLKG</sequence>
<accession>A0ABY7TBP7</accession>